<dbReference type="AlphaFoldDB" id="A0A8K0K6V2"/>
<reference evidence="2" key="1">
    <citation type="submission" date="2013-04" db="EMBL/GenBank/DDBJ databases">
        <authorList>
            <person name="Qu J."/>
            <person name="Murali S.C."/>
            <person name="Bandaranaike D."/>
            <person name="Bellair M."/>
            <person name="Blankenburg K."/>
            <person name="Chao H."/>
            <person name="Dinh H."/>
            <person name="Doddapaneni H."/>
            <person name="Downs B."/>
            <person name="Dugan-Rocha S."/>
            <person name="Elkadiri S."/>
            <person name="Gnanaolivu R.D."/>
            <person name="Hernandez B."/>
            <person name="Javaid M."/>
            <person name="Jayaseelan J.C."/>
            <person name="Lee S."/>
            <person name="Li M."/>
            <person name="Ming W."/>
            <person name="Munidasa M."/>
            <person name="Muniz J."/>
            <person name="Nguyen L."/>
            <person name="Ongeri F."/>
            <person name="Osuji N."/>
            <person name="Pu L.-L."/>
            <person name="Puazo M."/>
            <person name="Qu C."/>
            <person name="Quiroz J."/>
            <person name="Raj R."/>
            <person name="Weissenberger G."/>
            <person name="Xin Y."/>
            <person name="Zou X."/>
            <person name="Han Y."/>
            <person name="Richards S."/>
            <person name="Worley K."/>
            <person name="Muzny D."/>
            <person name="Gibbs R."/>
        </authorList>
    </citation>
    <scope>NUCLEOTIDE SEQUENCE</scope>
    <source>
        <strain evidence="2">Sampled in the wild</strain>
    </source>
</reference>
<evidence type="ECO:0000313" key="2">
    <source>
        <dbReference type="EMBL" id="KAG8228806.1"/>
    </source>
</evidence>
<name>A0A8K0K6V2_LADFU</name>
<proteinExistence type="predicted"/>
<gene>
    <name evidence="2" type="ORF">J437_LFUL008727</name>
</gene>
<feature type="region of interest" description="Disordered" evidence="1">
    <location>
        <begin position="71"/>
        <end position="91"/>
    </location>
</feature>
<reference evidence="2" key="2">
    <citation type="submission" date="2017-10" db="EMBL/GenBank/DDBJ databases">
        <title>Ladona fulva Genome sequencing and assembly.</title>
        <authorList>
            <person name="Murali S."/>
            <person name="Richards S."/>
            <person name="Bandaranaike D."/>
            <person name="Bellair M."/>
            <person name="Blankenburg K."/>
            <person name="Chao H."/>
            <person name="Dinh H."/>
            <person name="Doddapaneni H."/>
            <person name="Dugan-Rocha S."/>
            <person name="Elkadiri S."/>
            <person name="Gnanaolivu R."/>
            <person name="Hernandez B."/>
            <person name="Skinner E."/>
            <person name="Javaid M."/>
            <person name="Lee S."/>
            <person name="Li M."/>
            <person name="Ming W."/>
            <person name="Munidasa M."/>
            <person name="Muniz J."/>
            <person name="Nguyen L."/>
            <person name="Hughes D."/>
            <person name="Osuji N."/>
            <person name="Pu L.-L."/>
            <person name="Puazo M."/>
            <person name="Qu C."/>
            <person name="Quiroz J."/>
            <person name="Raj R."/>
            <person name="Weissenberger G."/>
            <person name="Xin Y."/>
            <person name="Zou X."/>
            <person name="Han Y."/>
            <person name="Worley K."/>
            <person name="Muzny D."/>
            <person name="Gibbs R."/>
        </authorList>
    </citation>
    <scope>NUCLEOTIDE SEQUENCE</scope>
    <source>
        <strain evidence="2">Sampled in the wild</strain>
    </source>
</reference>
<evidence type="ECO:0000313" key="3">
    <source>
        <dbReference type="Proteomes" id="UP000792457"/>
    </source>
</evidence>
<comment type="caution">
    <text evidence="2">The sequence shown here is derived from an EMBL/GenBank/DDBJ whole genome shotgun (WGS) entry which is preliminary data.</text>
</comment>
<feature type="compositionally biased region" description="Basic and acidic residues" evidence="1">
    <location>
        <begin position="76"/>
        <end position="91"/>
    </location>
</feature>
<dbReference type="EMBL" id="KZ308391">
    <property type="protein sequence ID" value="KAG8228806.1"/>
    <property type="molecule type" value="Genomic_DNA"/>
</dbReference>
<dbReference type="Proteomes" id="UP000792457">
    <property type="component" value="Unassembled WGS sequence"/>
</dbReference>
<accession>A0A8K0K6V2</accession>
<keyword evidence="3" id="KW-1185">Reference proteome</keyword>
<organism evidence="2 3">
    <name type="scientific">Ladona fulva</name>
    <name type="common">Scarce chaser dragonfly</name>
    <name type="synonym">Libellula fulva</name>
    <dbReference type="NCBI Taxonomy" id="123851"/>
    <lineage>
        <taxon>Eukaryota</taxon>
        <taxon>Metazoa</taxon>
        <taxon>Ecdysozoa</taxon>
        <taxon>Arthropoda</taxon>
        <taxon>Hexapoda</taxon>
        <taxon>Insecta</taxon>
        <taxon>Pterygota</taxon>
        <taxon>Palaeoptera</taxon>
        <taxon>Odonata</taxon>
        <taxon>Epiprocta</taxon>
        <taxon>Anisoptera</taxon>
        <taxon>Libelluloidea</taxon>
        <taxon>Libellulidae</taxon>
        <taxon>Ladona</taxon>
    </lineage>
</organism>
<protein>
    <submittedName>
        <fullName evidence="2">Uncharacterized protein</fullName>
    </submittedName>
</protein>
<evidence type="ECO:0000256" key="1">
    <source>
        <dbReference type="SAM" id="MobiDB-lite"/>
    </source>
</evidence>
<sequence>MTVLAIGRNKIPSKVVANFVLKVLPMSSVLNAMHICVLHQSEIAFKNSTRKGIVETAKIIIKGAYVLHSHMQRNQKSRDSEITDHDPELHN</sequence>